<feature type="compositionally biased region" description="Low complexity" evidence="1">
    <location>
        <begin position="132"/>
        <end position="141"/>
    </location>
</feature>
<comment type="caution">
    <text evidence="2">The sequence shown here is derived from an EMBL/GenBank/DDBJ whole genome shotgun (WGS) entry which is preliminary data.</text>
</comment>
<feature type="compositionally biased region" description="Low complexity" evidence="1">
    <location>
        <begin position="113"/>
        <end position="125"/>
    </location>
</feature>
<keyword evidence="3" id="KW-1185">Reference proteome</keyword>
<dbReference type="Pfam" id="PF14645">
    <property type="entry name" value="Chibby"/>
    <property type="match status" value="1"/>
</dbReference>
<feature type="region of interest" description="Disordered" evidence="1">
    <location>
        <begin position="101"/>
        <end position="149"/>
    </location>
</feature>
<name>A0ABQ8UQF7_9EUKA</name>
<protein>
    <submittedName>
        <fullName evidence="2">Uncharacterized protein</fullName>
    </submittedName>
</protein>
<sequence length="149" mass="16956">MMNSWRKSVSLLNDVLRPVPPRQDKTAINIRLGDNNLTFRDGEWHSVGVGAAGATDFDRLLQEKRQLEEEKRLLSYKTDLLLDMLTVKTLEVRSLQKEVEQLHDELSSRRRSPSSLLTQTSPPTLARRHQQRSSSARRSSSVGPRAAHT</sequence>
<accession>A0ABQ8UQF7</accession>
<dbReference type="EMBL" id="JAPMOS010000007">
    <property type="protein sequence ID" value="KAJ4461394.1"/>
    <property type="molecule type" value="Genomic_DNA"/>
</dbReference>
<proteinExistence type="predicted"/>
<evidence type="ECO:0000313" key="2">
    <source>
        <dbReference type="EMBL" id="KAJ4461394.1"/>
    </source>
</evidence>
<evidence type="ECO:0000313" key="3">
    <source>
        <dbReference type="Proteomes" id="UP001141327"/>
    </source>
</evidence>
<gene>
    <name evidence="2" type="ORF">PAPYR_1954</name>
</gene>
<reference evidence="2" key="1">
    <citation type="journal article" date="2022" name="bioRxiv">
        <title>Genomics of Preaxostyla Flagellates Illuminates Evolutionary Transitions and the Path Towards Mitochondrial Loss.</title>
        <authorList>
            <person name="Novak L.V.F."/>
            <person name="Treitli S.C."/>
            <person name="Pyrih J."/>
            <person name="Halakuc P."/>
            <person name="Pipaliya S.V."/>
            <person name="Vacek V."/>
            <person name="Brzon O."/>
            <person name="Soukal P."/>
            <person name="Eme L."/>
            <person name="Dacks J.B."/>
            <person name="Karnkowska A."/>
            <person name="Elias M."/>
            <person name="Hampl V."/>
        </authorList>
    </citation>
    <scope>NUCLEOTIDE SEQUENCE</scope>
    <source>
        <strain evidence="2">RCP-MX</strain>
    </source>
</reference>
<dbReference type="Proteomes" id="UP001141327">
    <property type="component" value="Unassembled WGS sequence"/>
</dbReference>
<dbReference type="InterPro" id="IPR028118">
    <property type="entry name" value="Chibby_fam"/>
</dbReference>
<evidence type="ECO:0000256" key="1">
    <source>
        <dbReference type="SAM" id="MobiDB-lite"/>
    </source>
</evidence>
<organism evidence="2 3">
    <name type="scientific">Paratrimastix pyriformis</name>
    <dbReference type="NCBI Taxonomy" id="342808"/>
    <lineage>
        <taxon>Eukaryota</taxon>
        <taxon>Metamonada</taxon>
        <taxon>Preaxostyla</taxon>
        <taxon>Paratrimastigidae</taxon>
        <taxon>Paratrimastix</taxon>
    </lineage>
</organism>